<proteinExistence type="predicted"/>
<dbReference type="EMBL" id="FN596506">
    <property type="protein sequence ID" value="CBI37568.3"/>
    <property type="molecule type" value="Genomic_DNA"/>
</dbReference>
<keyword evidence="3" id="KW-0560">Oxidoreductase</keyword>
<dbReference type="GO" id="GO:0005737">
    <property type="term" value="C:cytoplasm"/>
    <property type="evidence" value="ECO:0000318"/>
    <property type="project" value="GO_Central"/>
</dbReference>
<keyword evidence="2" id="KW-0049">Antioxidant</keyword>
<dbReference type="PANTHER" id="PTHR10430">
    <property type="entry name" value="PEROXIREDOXIN"/>
    <property type="match status" value="1"/>
</dbReference>
<dbReference type="PaxDb" id="29760-VIT_04s0044g00930.t01"/>
<evidence type="ECO:0000313" key="7">
    <source>
        <dbReference type="Proteomes" id="UP000009183"/>
    </source>
</evidence>
<dbReference type="InParanoid" id="D7U4H1"/>
<dbReference type="FunFam" id="3.40.30.10:FF:000638">
    <property type="entry name" value="Uncharacterized protein"/>
    <property type="match status" value="1"/>
</dbReference>
<dbReference type="PANTHER" id="PTHR10430:SF8">
    <property type="entry name" value="PEROXIREDOXIN-2A-RELATED"/>
    <property type="match status" value="1"/>
</dbReference>
<evidence type="ECO:0000256" key="1">
    <source>
        <dbReference type="ARBA" id="ARBA00022559"/>
    </source>
</evidence>
<dbReference type="InterPro" id="IPR037944">
    <property type="entry name" value="PRX5-like"/>
</dbReference>
<dbReference type="AlphaFoldDB" id="D7U4H1"/>
<feature type="active site" description="Cysteine sulfenic acid (-SOH) intermediate" evidence="5">
    <location>
        <position position="100"/>
    </location>
</feature>
<dbReference type="GO" id="GO:0034599">
    <property type="term" value="P:cellular response to oxidative stress"/>
    <property type="evidence" value="ECO:0000318"/>
    <property type="project" value="GO_Central"/>
</dbReference>
<reference evidence="7" key="1">
    <citation type="journal article" date="2007" name="Nature">
        <title>The grapevine genome sequence suggests ancestral hexaploidization in major angiosperm phyla.</title>
        <authorList>
            <consortium name="The French-Italian Public Consortium for Grapevine Genome Characterization."/>
            <person name="Jaillon O."/>
            <person name="Aury J.-M."/>
            <person name="Noel B."/>
            <person name="Policriti A."/>
            <person name="Clepet C."/>
            <person name="Casagrande A."/>
            <person name="Choisne N."/>
            <person name="Aubourg S."/>
            <person name="Vitulo N."/>
            <person name="Jubin C."/>
            <person name="Vezzi A."/>
            <person name="Legeai F."/>
            <person name="Hugueney P."/>
            <person name="Dasilva C."/>
            <person name="Horner D."/>
            <person name="Mica E."/>
            <person name="Jublot D."/>
            <person name="Poulain J."/>
            <person name="Bruyere C."/>
            <person name="Billault A."/>
            <person name="Segurens B."/>
            <person name="Gouyvenoux M."/>
            <person name="Ugarte E."/>
            <person name="Cattonaro F."/>
            <person name="Anthouard V."/>
            <person name="Vico V."/>
            <person name="Del Fabbro C."/>
            <person name="Alaux M."/>
            <person name="Di Gaspero G."/>
            <person name="Dumas V."/>
            <person name="Felice N."/>
            <person name="Paillard S."/>
            <person name="Juman I."/>
            <person name="Moroldo M."/>
            <person name="Scalabrin S."/>
            <person name="Canaguier A."/>
            <person name="Le Clainche I."/>
            <person name="Malacrida G."/>
            <person name="Durand E."/>
            <person name="Pesole G."/>
            <person name="Laucou V."/>
            <person name="Chatelet P."/>
            <person name="Merdinoglu D."/>
            <person name="Delledonne M."/>
            <person name="Pezzotti M."/>
            <person name="Lecharny A."/>
            <person name="Scarpelli C."/>
            <person name="Artiguenave F."/>
            <person name="Pe M.E."/>
            <person name="Valle G."/>
            <person name="Morgante M."/>
            <person name="Caboche M."/>
            <person name="Adam-Blondon A.-F."/>
            <person name="Weissenbach J."/>
            <person name="Quetier F."/>
            <person name="Wincker P."/>
        </authorList>
    </citation>
    <scope>NUCLEOTIDE SEQUENCE [LARGE SCALE GENOMIC DNA]</scope>
    <source>
        <strain evidence="7">cv. Pinot noir / PN40024</strain>
    </source>
</reference>
<sequence length="120" mass="13177">MSPVLRSLVRFPPFNNQLYNIKLCFGWKPLVHATIFIGELVTSKSRVVTTAPIAVDGVIPDSTLGYSDEKDKLQQASVPSLAAGKKVIIFCVLGAFTPICNVKHVLSFIEMIPIFPIYAI</sequence>
<evidence type="ECO:0000256" key="2">
    <source>
        <dbReference type="ARBA" id="ARBA00022862"/>
    </source>
</evidence>
<keyword evidence="4" id="KW-0676">Redox-active center</keyword>
<organism evidence="6 7">
    <name type="scientific">Vitis vinifera</name>
    <name type="common">Grape</name>
    <dbReference type="NCBI Taxonomy" id="29760"/>
    <lineage>
        <taxon>Eukaryota</taxon>
        <taxon>Viridiplantae</taxon>
        <taxon>Streptophyta</taxon>
        <taxon>Embryophyta</taxon>
        <taxon>Tracheophyta</taxon>
        <taxon>Spermatophyta</taxon>
        <taxon>Magnoliopsida</taxon>
        <taxon>eudicotyledons</taxon>
        <taxon>Gunneridae</taxon>
        <taxon>Pentapetalae</taxon>
        <taxon>rosids</taxon>
        <taxon>Vitales</taxon>
        <taxon>Vitaceae</taxon>
        <taxon>Viteae</taxon>
        <taxon>Vitis</taxon>
    </lineage>
</organism>
<accession>D7U4H1</accession>
<evidence type="ECO:0008006" key="8">
    <source>
        <dbReference type="Google" id="ProtNLM"/>
    </source>
</evidence>
<dbReference type="GO" id="GO:0042744">
    <property type="term" value="P:hydrogen peroxide catabolic process"/>
    <property type="evidence" value="ECO:0000318"/>
    <property type="project" value="GO_Central"/>
</dbReference>
<dbReference type="HOGENOM" id="CLU_2053966_0_0_1"/>
<evidence type="ECO:0000313" key="6">
    <source>
        <dbReference type="EMBL" id="CBI37568.3"/>
    </source>
</evidence>
<dbReference type="Gene3D" id="3.40.30.10">
    <property type="entry name" value="Glutaredoxin"/>
    <property type="match status" value="1"/>
</dbReference>
<dbReference type="SUPFAM" id="SSF52833">
    <property type="entry name" value="Thioredoxin-like"/>
    <property type="match status" value="1"/>
</dbReference>
<keyword evidence="1" id="KW-0575">Peroxidase</keyword>
<evidence type="ECO:0000256" key="3">
    <source>
        <dbReference type="ARBA" id="ARBA00023002"/>
    </source>
</evidence>
<name>D7U4H1_VITVI</name>
<dbReference type="InterPro" id="IPR036249">
    <property type="entry name" value="Thioredoxin-like_sf"/>
</dbReference>
<protein>
    <recommendedName>
        <fullName evidence="8">Glutaredoxin-dependent peroxiredoxin</fullName>
    </recommendedName>
</protein>
<evidence type="ECO:0000256" key="4">
    <source>
        <dbReference type="ARBA" id="ARBA00023284"/>
    </source>
</evidence>
<dbReference type="eggNOG" id="KOG0541">
    <property type="taxonomic scope" value="Eukaryota"/>
</dbReference>
<keyword evidence="7" id="KW-1185">Reference proteome</keyword>
<dbReference type="Proteomes" id="UP000009183">
    <property type="component" value="Chromosome 4"/>
</dbReference>
<dbReference type="GO" id="GO:0008379">
    <property type="term" value="F:thioredoxin peroxidase activity"/>
    <property type="evidence" value="ECO:0000318"/>
    <property type="project" value="GO_Central"/>
</dbReference>
<dbReference type="GO" id="GO:0045454">
    <property type="term" value="P:cell redox homeostasis"/>
    <property type="evidence" value="ECO:0000318"/>
    <property type="project" value="GO_Central"/>
</dbReference>
<evidence type="ECO:0000256" key="5">
    <source>
        <dbReference type="PIRSR" id="PIRSR637944-1"/>
    </source>
</evidence>
<gene>
    <name evidence="6" type="ordered locus">VIT_04s0044g00930</name>
</gene>
<dbReference type="STRING" id="29760.D7U4H1"/>